<keyword evidence="2" id="KW-0012">Acyltransferase</keyword>
<evidence type="ECO:0000313" key="4">
    <source>
        <dbReference type="EMBL" id="GAA1510152.1"/>
    </source>
</evidence>
<dbReference type="InterPro" id="IPR013747">
    <property type="entry name" value="ACP_syn_III_C"/>
</dbReference>
<reference evidence="4 5" key="1">
    <citation type="journal article" date="2019" name="Int. J. Syst. Evol. Microbiol.">
        <title>The Global Catalogue of Microorganisms (GCM) 10K type strain sequencing project: providing services to taxonomists for standard genome sequencing and annotation.</title>
        <authorList>
            <consortium name="The Broad Institute Genomics Platform"/>
            <consortium name="The Broad Institute Genome Sequencing Center for Infectious Disease"/>
            <person name="Wu L."/>
            <person name="Ma J."/>
        </authorList>
    </citation>
    <scope>NUCLEOTIDE SEQUENCE [LARGE SCALE GENOMIC DNA]</scope>
    <source>
        <strain evidence="4 5">JCM 15933</strain>
    </source>
</reference>
<keyword evidence="1" id="KW-0808">Transferase</keyword>
<organism evidence="4 5">
    <name type="scientific">Dactylosporangium maewongense</name>
    <dbReference type="NCBI Taxonomy" id="634393"/>
    <lineage>
        <taxon>Bacteria</taxon>
        <taxon>Bacillati</taxon>
        <taxon>Actinomycetota</taxon>
        <taxon>Actinomycetes</taxon>
        <taxon>Micromonosporales</taxon>
        <taxon>Micromonosporaceae</taxon>
        <taxon>Dactylosporangium</taxon>
    </lineage>
</organism>
<dbReference type="RefSeq" id="WP_344502016.1">
    <property type="nucleotide sequence ID" value="NZ_BAAAQD010000004.1"/>
</dbReference>
<name>A0ABN2A3T7_9ACTN</name>
<sequence length="353" mass="37076">MRFDELWLASVGTCLPPVLTVAEAARQGWCGAEQDGWTGVAVAGDIAPADLAVRAARTAMDRSGIDPALVGLLLHVTSAPQGPNGWCPQHYIEHRVVGHGAPAIELRQGSAGMLNAFDLAAGHLARPGPGAVLVTNGDNFGVEPATGYDPAVRWRYATNAGTNRGSILGDAGTAAVLSNRGGFARVRSIVNRSLSDLEEMYRGDERIFPPPVAADGPVRLGNRFAAYDAKSPGRLATALRRLRDARTGTAEEALADAGVTAADVTRVLHVFAGDERYVKHVLKPLGIDHTRGVLEFGRNLGHLGSGDQVAALEHLVLTGQLEPGDRVLVMANGTGIAVGAAVLEILHRPEWTA</sequence>
<dbReference type="InterPro" id="IPR016039">
    <property type="entry name" value="Thiolase-like"/>
</dbReference>
<comment type="caution">
    <text evidence="4">The sequence shown here is derived from an EMBL/GenBank/DDBJ whole genome shotgun (WGS) entry which is preliminary data.</text>
</comment>
<dbReference type="Gene3D" id="3.40.47.10">
    <property type="match status" value="2"/>
</dbReference>
<protein>
    <submittedName>
        <fullName evidence="4">Ketoacyl-ACP synthase III family protein</fullName>
    </submittedName>
</protein>
<evidence type="ECO:0000256" key="2">
    <source>
        <dbReference type="ARBA" id="ARBA00023315"/>
    </source>
</evidence>
<dbReference type="EMBL" id="BAAAQD010000004">
    <property type="protein sequence ID" value="GAA1510152.1"/>
    <property type="molecule type" value="Genomic_DNA"/>
</dbReference>
<dbReference type="Pfam" id="PF08541">
    <property type="entry name" value="ACP_syn_III_C"/>
    <property type="match status" value="1"/>
</dbReference>
<proteinExistence type="predicted"/>
<dbReference type="Proteomes" id="UP001501470">
    <property type="component" value="Unassembled WGS sequence"/>
</dbReference>
<evidence type="ECO:0000313" key="5">
    <source>
        <dbReference type="Proteomes" id="UP001501470"/>
    </source>
</evidence>
<dbReference type="CDD" id="cd00827">
    <property type="entry name" value="init_cond_enzymes"/>
    <property type="match status" value="1"/>
</dbReference>
<dbReference type="PANTHER" id="PTHR34069:SF2">
    <property type="entry name" value="BETA-KETOACYL-[ACYL-CARRIER-PROTEIN] SYNTHASE III"/>
    <property type="match status" value="1"/>
</dbReference>
<evidence type="ECO:0000259" key="3">
    <source>
        <dbReference type="Pfam" id="PF08541"/>
    </source>
</evidence>
<dbReference type="SUPFAM" id="SSF53901">
    <property type="entry name" value="Thiolase-like"/>
    <property type="match status" value="1"/>
</dbReference>
<keyword evidence="5" id="KW-1185">Reference proteome</keyword>
<dbReference type="PANTHER" id="PTHR34069">
    <property type="entry name" value="3-OXOACYL-[ACYL-CARRIER-PROTEIN] SYNTHASE 3"/>
    <property type="match status" value="1"/>
</dbReference>
<gene>
    <name evidence="4" type="ORF">GCM10009827_025410</name>
</gene>
<accession>A0ABN2A3T7</accession>
<feature type="domain" description="Beta-ketoacyl-[acyl-carrier-protein] synthase III C-terminal" evidence="3">
    <location>
        <begin position="254"/>
        <end position="345"/>
    </location>
</feature>
<evidence type="ECO:0000256" key="1">
    <source>
        <dbReference type="ARBA" id="ARBA00022679"/>
    </source>
</evidence>